<evidence type="ECO:0000313" key="2">
    <source>
        <dbReference type="Proteomes" id="UP000473525"/>
    </source>
</evidence>
<dbReference type="EMBL" id="WSEK01000005">
    <property type="protein sequence ID" value="MVQ51322.1"/>
    <property type="molecule type" value="Genomic_DNA"/>
</dbReference>
<keyword evidence="2" id="KW-1185">Reference proteome</keyword>
<dbReference type="RefSeq" id="WP_157346137.1">
    <property type="nucleotide sequence ID" value="NZ_WSEK01000005.1"/>
</dbReference>
<proteinExistence type="predicted"/>
<dbReference type="AlphaFoldDB" id="A0A6L6XX08"/>
<evidence type="ECO:0000313" key="1">
    <source>
        <dbReference type="EMBL" id="MVQ51322.1"/>
    </source>
</evidence>
<accession>A0A6L6XX08</accession>
<reference evidence="1 2" key="1">
    <citation type="submission" date="2019-12" db="EMBL/GenBank/DDBJ databases">
        <authorList>
            <person name="Huq M.A."/>
        </authorList>
    </citation>
    <scope>NUCLEOTIDE SEQUENCE [LARGE SCALE GENOMIC DNA]</scope>
    <source>
        <strain evidence="1 2">MAH-18</strain>
    </source>
</reference>
<name>A0A6L6XX08_9ACTN</name>
<organism evidence="1 2">
    <name type="scientific">Nocardioides agri</name>
    <dbReference type="NCBI Taxonomy" id="2682843"/>
    <lineage>
        <taxon>Bacteria</taxon>
        <taxon>Bacillati</taxon>
        <taxon>Actinomycetota</taxon>
        <taxon>Actinomycetes</taxon>
        <taxon>Propionibacteriales</taxon>
        <taxon>Nocardioidaceae</taxon>
        <taxon>Nocardioides</taxon>
    </lineage>
</organism>
<gene>
    <name evidence="1" type="ORF">GON03_19250</name>
</gene>
<sequence>MSTPVTTLALLAVAQHAADHGLALDAVDAPRHTGDPIQIRIFAEHFEAWLDTVTNLQVEERRPVSSQPGSQVLTHRATVPSPIGDVAVELWTVVLAPSGLRLLGSAS</sequence>
<comment type="caution">
    <text evidence="1">The sequence shown here is derived from an EMBL/GenBank/DDBJ whole genome shotgun (WGS) entry which is preliminary data.</text>
</comment>
<dbReference type="Proteomes" id="UP000473525">
    <property type="component" value="Unassembled WGS sequence"/>
</dbReference>
<protein>
    <submittedName>
        <fullName evidence="1">Uncharacterized protein</fullName>
    </submittedName>
</protein>